<protein>
    <recommendedName>
        <fullName evidence="7">Transcription factor domain-containing protein</fullName>
    </recommendedName>
</protein>
<accession>A0A1E3PZX9</accession>
<keyword evidence="6" id="KW-1185">Reference proteome</keyword>
<keyword evidence="2" id="KW-0804">Transcription</keyword>
<dbReference type="PANTHER" id="PTHR47840:SF1">
    <property type="entry name" value="ZN(II)2CYS6 TRANSCRIPTION FACTOR (EUROFUNG)"/>
    <property type="match status" value="1"/>
</dbReference>
<dbReference type="Proteomes" id="UP000094385">
    <property type="component" value="Unassembled WGS sequence"/>
</dbReference>
<evidence type="ECO:0008006" key="7">
    <source>
        <dbReference type="Google" id="ProtNLM"/>
    </source>
</evidence>
<organism evidence="5 6">
    <name type="scientific">Lipomyces starkeyi NRRL Y-11557</name>
    <dbReference type="NCBI Taxonomy" id="675824"/>
    <lineage>
        <taxon>Eukaryota</taxon>
        <taxon>Fungi</taxon>
        <taxon>Dikarya</taxon>
        <taxon>Ascomycota</taxon>
        <taxon>Saccharomycotina</taxon>
        <taxon>Lipomycetes</taxon>
        <taxon>Lipomycetales</taxon>
        <taxon>Lipomycetaceae</taxon>
        <taxon>Lipomyces</taxon>
    </lineage>
</organism>
<dbReference type="STRING" id="675824.A0A1E3PZX9"/>
<keyword evidence="4" id="KW-1133">Transmembrane helix</keyword>
<dbReference type="EMBL" id="KV454298">
    <property type="protein sequence ID" value="ODQ71009.1"/>
    <property type="molecule type" value="Genomic_DNA"/>
</dbReference>
<dbReference type="CDD" id="cd12148">
    <property type="entry name" value="fungal_TF_MHR"/>
    <property type="match status" value="1"/>
</dbReference>
<reference evidence="5 6" key="1">
    <citation type="journal article" date="2016" name="Proc. Natl. Acad. Sci. U.S.A.">
        <title>Comparative genomics of biotechnologically important yeasts.</title>
        <authorList>
            <person name="Riley R."/>
            <person name="Haridas S."/>
            <person name="Wolfe K.H."/>
            <person name="Lopes M.R."/>
            <person name="Hittinger C.T."/>
            <person name="Goeker M."/>
            <person name="Salamov A.A."/>
            <person name="Wisecaver J.H."/>
            <person name="Long T.M."/>
            <person name="Calvey C.H."/>
            <person name="Aerts A.L."/>
            <person name="Barry K.W."/>
            <person name="Choi C."/>
            <person name="Clum A."/>
            <person name="Coughlan A.Y."/>
            <person name="Deshpande S."/>
            <person name="Douglass A.P."/>
            <person name="Hanson S.J."/>
            <person name="Klenk H.-P."/>
            <person name="LaButti K.M."/>
            <person name="Lapidus A."/>
            <person name="Lindquist E.A."/>
            <person name="Lipzen A.M."/>
            <person name="Meier-Kolthoff J.P."/>
            <person name="Ohm R.A."/>
            <person name="Otillar R.P."/>
            <person name="Pangilinan J.L."/>
            <person name="Peng Y."/>
            <person name="Rokas A."/>
            <person name="Rosa C.A."/>
            <person name="Scheuner C."/>
            <person name="Sibirny A.A."/>
            <person name="Slot J.C."/>
            <person name="Stielow J.B."/>
            <person name="Sun H."/>
            <person name="Kurtzman C.P."/>
            <person name="Blackwell M."/>
            <person name="Grigoriev I.V."/>
            <person name="Jeffries T.W."/>
        </authorList>
    </citation>
    <scope>NUCLEOTIDE SEQUENCE [LARGE SCALE GENOMIC DNA]</scope>
    <source>
        <strain evidence="5 6">NRRL Y-11557</strain>
    </source>
</reference>
<keyword evidence="3" id="KW-0539">Nucleus</keyword>
<gene>
    <name evidence="5" type="ORF">LIPSTDRAFT_332742</name>
</gene>
<keyword evidence="1" id="KW-0805">Transcription regulation</keyword>
<evidence type="ECO:0000313" key="6">
    <source>
        <dbReference type="Proteomes" id="UP000094385"/>
    </source>
</evidence>
<evidence type="ECO:0000256" key="1">
    <source>
        <dbReference type="ARBA" id="ARBA00023015"/>
    </source>
</evidence>
<evidence type="ECO:0000256" key="4">
    <source>
        <dbReference type="SAM" id="Phobius"/>
    </source>
</evidence>
<name>A0A1E3PZX9_LIPST</name>
<sequence length="387" mass="43818">MESPLHKDISKASATSIARSLLYIASCLQQLDPEFDTSQLKLSPSVDTRMERYVSAVQHLVTCDEELVSSVEGLDCLILQCSYRSNAGNPRRAWLTLRKAMNIAQLRGLHLPSCTIPGGRQIWAHIIQGDRYLALLLGLPAGSKDTSCGPEETLQNTKVSEDECFDLTIRIIERNQNEQAHTYTATHDIDEVFENLAAEMRPDWWDVPEDIPQDHSRTIVQSFDRLMFQIIYFQFVALLHLPFMLRAAKERRYEYSKFSCMKSSREMINRYLALRHTTVGTFCCRIIDFGAFTATVTIFLGLLEPSSSGDSRDKQQRDSDRNLVDMVLKSMEEIGQPGKDLVAKQSASAIRSLLAITSPSGLRTTNLKLSIPYFGTIRNSMRLPTRR</sequence>
<evidence type="ECO:0000256" key="3">
    <source>
        <dbReference type="ARBA" id="ARBA00023242"/>
    </source>
</evidence>
<evidence type="ECO:0000313" key="5">
    <source>
        <dbReference type="EMBL" id="ODQ71009.1"/>
    </source>
</evidence>
<dbReference type="AlphaFoldDB" id="A0A1E3PZX9"/>
<dbReference type="PANTHER" id="PTHR47840">
    <property type="entry name" value="ZN(II)2CYS6 TRANSCRIPTION FACTOR (EUROFUNG)-RELATED"/>
    <property type="match status" value="1"/>
</dbReference>
<keyword evidence="4" id="KW-0472">Membrane</keyword>
<keyword evidence="4" id="KW-0812">Transmembrane</keyword>
<dbReference type="OrthoDB" id="5392779at2759"/>
<feature type="transmembrane region" description="Helical" evidence="4">
    <location>
        <begin position="226"/>
        <end position="245"/>
    </location>
</feature>
<proteinExistence type="predicted"/>
<evidence type="ECO:0000256" key="2">
    <source>
        <dbReference type="ARBA" id="ARBA00023163"/>
    </source>
</evidence>